<evidence type="ECO:0000256" key="2">
    <source>
        <dbReference type="ARBA" id="ARBA00001947"/>
    </source>
</evidence>
<dbReference type="SUPFAM" id="SSF143503">
    <property type="entry name" value="PUG domain-like"/>
    <property type="match status" value="1"/>
</dbReference>
<evidence type="ECO:0000256" key="12">
    <source>
        <dbReference type="PROSITE-ProRule" id="PRU00731"/>
    </source>
</evidence>
<evidence type="ECO:0000256" key="3">
    <source>
        <dbReference type="ARBA" id="ARBA00004496"/>
    </source>
</evidence>
<evidence type="ECO:0000256" key="4">
    <source>
        <dbReference type="ARBA" id="ARBA00009390"/>
    </source>
</evidence>
<evidence type="ECO:0000256" key="9">
    <source>
        <dbReference type="ARBA" id="ARBA00022801"/>
    </source>
</evidence>
<keyword evidence="7" id="KW-0963">Cytoplasm</keyword>
<evidence type="ECO:0000256" key="11">
    <source>
        <dbReference type="ARBA" id="ARBA00032901"/>
    </source>
</evidence>
<dbReference type="EC" id="3.5.1.52" evidence="5"/>
<comment type="subcellular location">
    <subcellularLocation>
        <location evidence="3">Cytoplasm</location>
    </subcellularLocation>
</comment>
<dbReference type="GO" id="GO:0005634">
    <property type="term" value="C:nucleus"/>
    <property type="evidence" value="ECO:0007669"/>
    <property type="project" value="TreeGrafter"/>
</dbReference>
<protein>
    <recommendedName>
        <fullName evidence="6">Peptide-N(4)-(N-acetyl-beta-glucosaminyl)asparagine amidase</fullName>
        <ecNumber evidence="5">3.5.1.52</ecNumber>
    </recommendedName>
    <alternativeName>
        <fullName evidence="11">Peptide:N-glycanase</fullName>
    </alternativeName>
</protein>
<dbReference type="GO" id="GO:0005829">
    <property type="term" value="C:cytosol"/>
    <property type="evidence" value="ECO:0007669"/>
    <property type="project" value="TreeGrafter"/>
</dbReference>
<dbReference type="EnsemblMetazoa" id="XM_019910562.1">
    <property type="protein sequence ID" value="XP_019766121.1"/>
    <property type="gene ID" value="LOC109541665"/>
</dbReference>
<dbReference type="InterPro" id="IPR002931">
    <property type="entry name" value="Transglutaminase-like"/>
</dbReference>
<dbReference type="Gene3D" id="2.20.25.10">
    <property type="match status" value="1"/>
</dbReference>
<dbReference type="InterPro" id="IPR008979">
    <property type="entry name" value="Galactose-bd-like_sf"/>
</dbReference>
<dbReference type="Pfam" id="PF01841">
    <property type="entry name" value="Transglut_core"/>
    <property type="match status" value="1"/>
</dbReference>
<keyword evidence="15" id="KW-1185">Reference proteome</keyword>
<keyword evidence="10" id="KW-0862">Zinc</keyword>
<dbReference type="Gene3D" id="2.60.120.1020">
    <property type="entry name" value="Peptide N glycanase, PAW domain"/>
    <property type="match status" value="1"/>
</dbReference>
<evidence type="ECO:0000256" key="7">
    <source>
        <dbReference type="ARBA" id="ARBA00022490"/>
    </source>
</evidence>
<dbReference type="KEGG" id="dpa:109541665"/>
<dbReference type="InterPro" id="IPR038765">
    <property type="entry name" value="Papain-like_cys_pep_sf"/>
</dbReference>
<keyword evidence="8" id="KW-0479">Metal-binding</keyword>
<dbReference type="PROSITE" id="PS51398">
    <property type="entry name" value="PAW"/>
    <property type="match status" value="1"/>
</dbReference>
<name>A0AAR5PZ59_DENPD</name>
<dbReference type="SMART" id="SM00460">
    <property type="entry name" value="TGc"/>
    <property type="match status" value="1"/>
</dbReference>
<reference evidence="14" key="2">
    <citation type="submission" date="2024-08" db="UniProtKB">
        <authorList>
            <consortium name="EnsemblMetazoa"/>
        </authorList>
    </citation>
    <scope>IDENTIFICATION</scope>
</reference>
<dbReference type="InterPro" id="IPR038680">
    <property type="entry name" value="PAW_sf"/>
</dbReference>
<evidence type="ECO:0000256" key="5">
    <source>
        <dbReference type="ARBA" id="ARBA00012158"/>
    </source>
</evidence>
<dbReference type="AlphaFoldDB" id="A0AAR5PZ59"/>
<evidence type="ECO:0000256" key="10">
    <source>
        <dbReference type="ARBA" id="ARBA00022833"/>
    </source>
</evidence>
<dbReference type="GO" id="GO:0000224">
    <property type="term" value="F:peptide-N4-(N-acetyl-beta-glucosaminyl)asparagine amidase activity"/>
    <property type="evidence" value="ECO:0007669"/>
    <property type="project" value="UniProtKB-EC"/>
</dbReference>
<dbReference type="InterPro" id="IPR036339">
    <property type="entry name" value="PUB-like_dom_sf"/>
</dbReference>
<dbReference type="SUPFAM" id="SSF54001">
    <property type="entry name" value="Cysteine proteinases"/>
    <property type="match status" value="1"/>
</dbReference>
<dbReference type="PANTHER" id="PTHR12143:SF19">
    <property type="entry name" value="PEPTIDE-N(4)-(N-ACETYL-BETA-GLUCOSAMINYL)ASPARAGINE AMIDASE"/>
    <property type="match status" value="1"/>
</dbReference>
<dbReference type="SUPFAM" id="SSF49785">
    <property type="entry name" value="Galactose-binding domain-like"/>
    <property type="match status" value="1"/>
</dbReference>
<dbReference type="PANTHER" id="PTHR12143">
    <property type="entry name" value="PEPTIDE N-GLYCANASE PNGASE -RELATED"/>
    <property type="match status" value="1"/>
</dbReference>
<dbReference type="GO" id="GO:0046872">
    <property type="term" value="F:metal ion binding"/>
    <property type="evidence" value="ECO:0007669"/>
    <property type="project" value="UniProtKB-KW"/>
</dbReference>
<organism evidence="14 15">
    <name type="scientific">Dendroctonus ponderosae</name>
    <name type="common">Mountain pine beetle</name>
    <dbReference type="NCBI Taxonomy" id="77166"/>
    <lineage>
        <taxon>Eukaryota</taxon>
        <taxon>Metazoa</taxon>
        <taxon>Ecdysozoa</taxon>
        <taxon>Arthropoda</taxon>
        <taxon>Hexapoda</taxon>
        <taxon>Insecta</taxon>
        <taxon>Pterygota</taxon>
        <taxon>Neoptera</taxon>
        <taxon>Endopterygota</taxon>
        <taxon>Coleoptera</taxon>
        <taxon>Polyphaga</taxon>
        <taxon>Cucujiformia</taxon>
        <taxon>Curculionidae</taxon>
        <taxon>Scolytinae</taxon>
        <taxon>Dendroctonus</taxon>
    </lineage>
</organism>
<reference evidence="15" key="1">
    <citation type="journal article" date="2013" name="Genome Biol.">
        <title>Draft genome of the mountain pine beetle, Dendroctonus ponderosae Hopkins, a major forest pest.</title>
        <authorList>
            <person name="Keeling C.I."/>
            <person name="Yuen M.M."/>
            <person name="Liao N.Y."/>
            <person name="Docking T.R."/>
            <person name="Chan S.K."/>
            <person name="Taylor G.A."/>
            <person name="Palmquist D.L."/>
            <person name="Jackman S.D."/>
            <person name="Nguyen A."/>
            <person name="Li M."/>
            <person name="Henderson H."/>
            <person name="Janes J.K."/>
            <person name="Zhao Y."/>
            <person name="Pandoh P."/>
            <person name="Moore R."/>
            <person name="Sperling F.A."/>
            <person name="Huber D.P."/>
            <person name="Birol I."/>
            <person name="Jones S.J."/>
            <person name="Bohlmann J."/>
        </authorList>
    </citation>
    <scope>NUCLEOTIDE SEQUENCE</scope>
</reference>
<dbReference type="InterPro" id="IPR006588">
    <property type="entry name" value="Peptide_N_glycanase_PAW_dom"/>
</dbReference>
<dbReference type="Pfam" id="PF04721">
    <property type="entry name" value="PAW"/>
    <property type="match status" value="1"/>
</dbReference>
<comment type="catalytic activity">
    <reaction evidence="1">
        <text>Hydrolysis of an N(4)-(acetyl-beta-D-glucosaminyl)asparagine residue in which the glucosamine residue may be further glycosylated, to yield a (substituted) N-acetyl-beta-D-glucosaminylamine and a peptide containing an aspartate residue.</text>
        <dbReference type="EC" id="3.5.1.52"/>
    </reaction>
</comment>
<dbReference type="GeneID" id="109541665"/>
<keyword evidence="9" id="KW-0378">Hydrolase</keyword>
<evidence type="ECO:0000313" key="15">
    <source>
        <dbReference type="Proteomes" id="UP000019118"/>
    </source>
</evidence>
<dbReference type="Gene3D" id="1.20.58.2190">
    <property type="match status" value="1"/>
</dbReference>
<comment type="similarity">
    <text evidence="4 12">Belongs to the transglutaminase-like superfamily. PNGase family.</text>
</comment>
<evidence type="ECO:0000259" key="13">
    <source>
        <dbReference type="PROSITE" id="PS51398"/>
    </source>
</evidence>
<feature type="domain" description="PAW" evidence="13">
    <location>
        <begin position="429"/>
        <end position="626"/>
    </location>
</feature>
<evidence type="ECO:0000256" key="6">
    <source>
        <dbReference type="ARBA" id="ARBA00018546"/>
    </source>
</evidence>
<evidence type="ECO:0000313" key="14">
    <source>
        <dbReference type="EnsemblMetazoa" id="XP_019766121.1"/>
    </source>
</evidence>
<proteinExistence type="inferred from homology"/>
<dbReference type="Gene3D" id="3.10.620.30">
    <property type="match status" value="1"/>
</dbReference>
<accession>A0AAR5PZ59</accession>
<sequence>MTCENLLEKLNGLHRAEVLPLVGLLVELADRILERPDNASLRKVESNQGTGRTLLQSEAGLFALEAMGFEKVGVGQFLRQDADLTKLSRVKEILVKFQKSESNQENPFRLLLEPCAEIDQQCNPPIRPIVLPPVTFLFQHHTQHFFARIERIFHQCLRYESPELLARARQLVPVIELELAAQSRFRVLQKQSKLNQVELPVSIQEMLILELLRWFKEDFFTWVDSPLCENCQGESTFSHMATDPNLNAYTKRVEMHRCSQCHHLSPFPRYEDLNILLETRRGRCGEWANVFTLFCYCMGWDARIVFDETDHVWTEVYSIGQKRWLHCDACENICDQPEIYECGWNKKVSYVLAYSVDEVQDVTWRYSCQHKEAMTRRKYCSEEALIQVLMDLSRRRQECRSAHRRRYLIKRLALELADMLTERKPGDSQGQGRQSGGIAWRLARGEIEGNFSWNIDPIVFKNNVAVLKYCAAEDEYRLFNGPTLERTVKVWAKGCYHIDHVFRKEEKDWKMVYLARTENAPNGRVSWLFTFPPKSPKQLATVTVLINGALYETGNIQVLLSSDDLTENIPIGAKGHLTERFRGRNELKLEATLSGGKGDAAWQHAQLFRQALSSCESPFIITFTFY</sequence>
<evidence type="ECO:0000256" key="8">
    <source>
        <dbReference type="ARBA" id="ARBA00022723"/>
    </source>
</evidence>
<dbReference type="Proteomes" id="UP000019118">
    <property type="component" value="Unassembled WGS sequence"/>
</dbReference>
<dbReference type="InterPro" id="IPR050883">
    <property type="entry name" value="PNGase"/>
</dbReference>
<comment type="cofactor">
    <cofactor evidence="2">
        <name>Zn(2+)</name>
        <dbReference type="ChEBI" id="CHEBI:29105"/>
    </cofactor>
</comment>
<dbReference type="GO" id="GO:0006516">
    <property type="term" value="P:glycoprotein catabolic process"/>
    <property type="evidence" value="ECO:0007669"/>
    <property type="project" value="InterPro"/>
</dbReference>
<evidence type="ECO:0000256" key="1">
    <source>
        <dbReference type="ARBA" id="ARBA00001650"/>
    </source>
</evidence>